<protein>
    <submittedName>
        <fullName evidence="2">DUF2946 domain-containing protein</fullName>
    </submittedName>
</protein>
<comment type="caution">
    <text evidence="2">The sequence shown here is derived from an EMBL/GenBank/DDBJ whole genome shotgun (WGS) entry which is preliminary data.</text>
</comment>
<proteinExistence type="predicted"/>
<dbReference type="Proteomes" id="UP000284006">
    <property type="component" value="Unassembled WGS sequence"/>
</dbReference>
<dbReference type="Pfam" id="PF11162">
    <property type="entry name" value="DUF2946"/>
    <property type="match status" value="1"/>
</dbReference>
<evidence type="ECO:0000313" key="3">
    <source>
        <dbReference type="Proteomes" id="UP000284006"/>
    </source>
</evidence>
<evidence type="ECO:0000313" key="2">
    <source>
        <dbReference type="EMBL" id="RJG08469.1"/>
    </source>
</evidence>
<sequence>MTRLTRRFATWLAFFAIVFAALAPSVSHAFAAAQGGTWTEICTTSGSKFVKVSDDVQLDIVADSVSKQTLHLEHCPFCATGDGSFALLPGTAFTMPMPAQPDIRPFLFYQAPSPLAIWSTAQSRAPPANT</sequence>
<feature type="chain" id="PRO_5019364915" evidence="1">
    <location>
        <begin position="32"/>
        <end position="130"/>
    </location>
</feature>
<keyword evidence="1" id="KW-0732">Signal</keyword>
<feature type="signal peptide" evidence="1">
    <location>
        <begin position="1"/>
        <end position="31"/>
    </location>
</feature>
<organism evidence="2 3">
    <name type="scientific">Massilia cavernae</name>
    <dbReference type="NCBI Taxonomy" id="2320864"/>
    <lineage>
        <taxon>Bacteria</taxon>
        <taxon>Pseudomonadati</taxon>
        <taxon>Pseudomonadota</taxon>
        <taxon>Betaproteobacteria</taxon>
        <taxon>Burkholderiales</taxon>
        <taxon>Oxalobacteraceae</taxon>
        <taxon>Telluria group</taxon>
        <taxon>Massilia</taxon>
    </lineage>
</organism>
<name>A0A418X7K7_9BURK</name>
<reference evidence="2 3" key="1">
    <citation type="submission" date="2018-09" db="EMBL/GenBank/DDBJ databases">
        <authorList>
            <person name="Zhu H."/>
        </authorList>
    </citation>
    <scope>NUCLEOTIDE SEQUENCE [LARGE SCALE GENOMIC DNA]</scope>
    <source>
        <strain evidence="2 3">K1S02-61</strain>
    </source>
</reference>
<dbReference type="InterPro" id="IPR021333">
    <property type="entry name" value="DUF2946"/>
</dbReference>
<dbReference type="EMBL" id="QYUP01000188">
    <property type="protein sequence ID" value="RJG08469.1"/>
    <property type="molecule type" value="Genomic_DNA"/>
</dbReference>
<keyword evidence="3" id="KW-1185">Reference proteome</keyword>
<dbReference type="OrthoDB" id="8536886at2"/>
<dbReference type="AlphaFoldDB" id="A0A418X7K7"/>
<gene>
    <name evidence="2" type="ORF">D3872_23805</name>
</gene>
<accession>A0A418X7K7</accession>
<evidence type="ECO:0000256" key="1">
    <source>
        <dbReference type="SAM" id="SignalP"/>
    </source>
</evidence>